<name>A0ABV5TK67_9ACTN</name>
<keyword evidence="1" id="KW-0472">Membrane</keyword>
<keyword evidence="4" id="KW-1185">Reference proteome</keyword>
<keyword evidence="2" id="KW-0732">Signal</keyword>
<dbReference type="EMBL" id="JBHMBS010000016">
    <property type="protein sequence ID" value="MFB9679498.1"/>
    <property type="molecule type" value="Genomic_DNA"/>
</dbReference>
<organism evidence="3 4">
    <name type="scientific">Streptosporangium vulgare</name>
    <dbReference type="NCBI Taxonomy" id="46190"/>
    <lineage>
        <taxon>Bacteria</taxon>
        <taxon>Bacillati</taxon>
        <taxon>Actinomycetota</taxon>
        <taxon>Actinomycetes</taxon>
        <taxon>Streptosporangiales</taxon>
        <taxon>Streptosporangiaceae</taxon>
        <taxon>Streptosporangium</taxon>
    </lineage>
</organism>
<feature type="transmembrane region" description="Helical" evidence="1">
    <location>
        <begin position="174"/>
        <end position="196"/>
    </location>
</feature>
<dbReference type="RefSeq" id="WP_344746898.1">
    <property type="nucleotide sequence ID" value="NZ_BAAAWW010000109.1"/>
</dbReference>
<evidence type="ECO:0000313" key="3">
    <source>
        <dbReference type="EMBL" id="MFB9679498.1"/>
    </source>
</evidence>
<gene>
    <name evidence="3" type="ORF">ACFFRH_28790</name>
</gene>
<keyword evidence="1" id="KW-1133">Transmembrane helix</keyword>
<feature type="chain" id="PRO_5046083686" description="CopC domain-containing protein" evidence="2">
    <location>
        <begin position="34"/>
        <end position="203"/>
    </location>
</feature>
<evidence type="ECO:0000256" key="1">
    <source>
        <dbReference type="SAM" id="Phobius"/>
    </source>
</evidence>
<proteinExistence type="predicted"/>
<feature type="signal peptide" evidence="2">
    <location>
        <begin position="1"/>
        <end position="33"/>
    </location>
</feature>
<comment type="caution">
    <text evidence="3">The sequence shown here is derived from an EMBL/GenBank/DDBJ whole genome shotgun (WGS) entry which is preliminary data.</text>
</comment>
<evidence type="ECO:0000256" key="2">
    <source>
        <dbReference type="SAM" id="SignalP"/>
    </source>
</evidence>
<dbReference type="Proteomes" id="UP001589610">
    <property type="component" value="Unassembled WGS sequence"/>
</dbReference>
<keyword evidence="1" id="KW-0812">Transmembrane</keyword>
<reference evidence="3 4" key="1">
    <citation type="submission" date="2024-09" db="EMBL/GenBank/DDBJ databases">
        <authorList>
            <person name="Sun Q."/>
            <person name="Mori K."/>
        </authorList>
    </citation>
    <scope>NUCLEOTIDE SEQUENCE [LARGE SCALE GENOMIC DNA]</scope>
    <source>
        <strain evidence="3 4">JCM 3028</strain>
    </source>
</reference>
<accession>A0ABV5TK67</accession>
<sequence>MNPVNPVNKAQRYAATVLLAGLGLLLGAPAASAAPAALTAPASVAPASAAPKSPIALEVAGDGGRNVNVLFTWKKDGRPVTDIVAATLLAKAADGRTFGPIPLKSAPEGQNLYNASEPLPAGEWKVTVTATKPAEARKSATVKAQDVKLPAASAPVSNAALAERAAQENSSDDLPLQIGVIAAAALAAIGIMVVLVRRRNVSG</sequence>
<evidence type="ECO:0000313" key="4">
    <source>
        <dbReference type="Proteomes" id="UP001589610"/>
    </source>
</evidence>
<protein>
    <recommendedName>
        <fullName evidence="5">CopC domain-containing protein</fullName>
    </recommendedName>
</protein>
<evidence type="ECO:0008006" key="5">
    <source>
        <dbReference type="Google" id="ProtNLM"/>
    </source>
</evidence>